<organism evidence="3 4">
    <name type="scientific">Caldovatus sediminis</name>
    <dbReference type="NCBI Taxonomy" id="2041189"/>
    <lineage>
        <taxon>Bacteria</taxon>
        <taxon>Pseudomonadati</taxon>
        <taxon>Pseudomonadota</taxon>
        <taxon>Alphaproteobacteria</taxon>
        <taxon>Acetobacterales</taxon>
        <taxon>Roseomonadaceae</taxon>
        <taxon>Caldovatus</taxon>
    </lineage>
</organism>
<evidence type="ECO:0000313" key="4">
    <source>
        <dbReference type="Proteomes" id="UP000597507"/>
    </source>
</evidence>
<dbReference type="EMBL" id="BMKS01000004">
    <property type="protein sequence ID" value="GGG30966.1"/>
    <property type="molecule type" value="Genomic_DNA"/>
</dbReference>
<dbReference type="AlphaFoldDB" id="A0A8J2ZAZ5"/>
<name>A0A8J2ZAZ5_9PROT</name>
<reference evidence="3 4" key="1">
    <citation type="journal article" date="2014" name="Int. J. Syst. Evol. Microbiol.">
        <title>Complete genome sequence of Corynebacterium casei LMG S-19264T (=DSM 44701T), isolated from a smear-ripened cheese.</title>
        <authorList>
            <consortium name="US DOE Joint Genome Institute (JGI-PGF)"/>
            <person name="Walter F."/>
            <person name="Albersmeier A."/>
            <person name="Kalinowski J."/>
            <person name="Ruckert C."/>
        </authorList>
    </citation>
    <scope>NUCLEOTIDE SEQUENCE [LARGE SCALE GENOMIC DNA]</scope>
    <source>
        <strain evidence="3 4">CGMCC 1.16330</strain>
    </source>
</reference>
<evidence type="ECO:0000259" key="2">
    <source>
        <dbReference type="Pfam" id="PF17891"/>
    </source>
</evidence>
<evidence type="ECO:0000313" key="3">
    <source>
        <dbReference type="EMBL" id="GGG30966.1"/>
    </source>
</evidence>
<feature type="region of interest" description="Disordered" evidence="1">
    <location>
        <begin position="53"/>
        <end position="75"/>
    </location>
</feature>
<dbReference type="SUPFAM" id="SSF160059">
    <property type="entry name" value="PriA/YqbF domain"/>
    <property type="match status" value="1"/>
</dbReference>
<keyword evidence="4" id="KW-1185">Reference proteome</keyword>
<dbReference type="Gene3D" id="3.40.5.80">
    <property type="match status" value="1"/>
</dbReference>
<dbReference type="RefSeq" id="WP_188899729.1">
    <property type="nucleotide sequence ID" value="NZ_BMKS01000004.1"/>
</dbReference>
<proteinExistence type="predicted"/>
<feature type="domain" description="Mu-like prophage FluMu N-terminal" evidence="2">
    <location>
        <begin position="5"/>
        <end position="51"/>
    </location>
</feature>
<evidence type="ECO:0000256" key="1">
    <source>
        <dbReference type="SAM" id="MobiDB-lite"/>
    </source>
</evidence>
<protein>
    <recommendedName>
        <fullName evidence="2">Mu-like prophage FluMu N-terminal domain-containing protein</fullName>
    </recommendedName>
</protein>
<gene>
    <name evidence="3" type="ORF">GCM10010964_18640</name>
</gene>
<dbReference type="Proteomes" id="UP000597507">
    <property type="component" value="Unassembled WGS sequence"/>
</dbReference>
<dbReference type="Pfam" id="PF17891">
    <property type="entry name" value="FluMu_N"/>
    <property type="match status" value="1"/>
</dbReference>
<dbReference type="InterPro" id="IPR041227">
    <property type="entry name" value="FluMu_N"/>
</dbReference>
<accession>A0A8J2ZAZ5</accession>
<comment type="caution">
    <text evidence="3">The sequence shown here is derived from an EMBL/GenBank/DDBJ whole genome shotgun (WGS) entry which is preliminary data.</text>
</comment>
<sequence length="75" mass="8033">MAGLIVIRCRRPGFRRAGLAHPERAEYPAGFFTAAQLAQLRAEPMLEVRELAAGEAAAEAPARPARAAPAPRQRG</sequence>